<keyword evidence="3" id="KW-1185">Reference proteome</keyword>
<proteinExistence type="predicted"/>
<dbReference type="STRING" id="321146.A0A139HVB5"/>
<evidence type="ECO:0000256" key="1">
    <source>
        <dbReference type="SAM" id="SignalP"/>
    </source>
</evidence>
<evidence type="ECO:0008006" key="4">
    <source>
        <dbReference type="Google" id="ProtNLM"/>
    </source>
</evidence>
<protein>
    <recommendedName>
        <fullName evidence="4">Methanethiol oxidase</fullName>
    </recommendedName>
</protein>
<feature type="signal peptide" evidence="1">
    <location>
        <begin position="1"/>
        <end position="16"/>
    </location>
</feature>
<sequence>MCSFRFVLVFFGLAFALPTIDPTLEEHSQTKRQLGLPVNSVSLPGSLIPPVPGLTEVINNVAPTLPILQIPTPPLPGVSIDGKVLWGGGLLSLLKTQDTGFYFDVSDPYEPKFWKSDRALLASIADEVVAKPDGGFFITYLGSLGCSRHAPCLRHLLTSYLFLLVGTSPGRLIETDASYNIIHQWPEDIDGTLNILEEQFSPHGLSIDFHRGLMLTSDFVIPLTVLKPSLTGIVRANTLRLWNLATRTIINTITIPNGGGIQDVKFIPGNPEAAAIATAVHLGQVWIIYPYRTDEKGKPGLARMLYDFGMPDTTAVYSTFSKNGRFAYFTFTTANHVAALDITNLDHPIRLDDPHEKQPLIGPHYLKLTPDERALVVTDYFVQTNGIGIIDTPADYKVQYIDILPNGGLYGGAKPHSSVIFDLSDPWHPHWY</sequence>
<keyword evidence="1" id="KW-0732">Signal</keyword>
<dbReference type="EMBL" id="LFZN01000006">
    <property type="protein sequence ID" value="KXT06424.1"/>
    <property type="molecule type" value="Genomic_DNA"/>
</dbReference>
<organism evidence="2 3">
    <name type="scientific">Pseudocercospora eumusae</name>
    <dbReference type="NCBI Taxonomy" id="321146"/>
    <lineage>
        <taxon>Eukaryota</taxon>
        <taxon>Fungi</taxon>
        <taxon>Dikarya</taxon>
        <taxon>Ascomycota</taxon>
        <taxon>Pezizomycotina</taxon>
        <taxon>Dothideomycetes</taxon>
        <taxon>Dothideomycetidae</taxon>
        <taxon>Mycosphaerellales</taxon>
        <taxon>Mycosphaerellaceae</taxon>
        <taxon>Pseudocercospora</taxon>
    </lineage>
</organism>
<accession>A0A139HVB5</accession>
<name>A0A139HVB5_9PEZI</name>
<dbReference type="Proteomes" id="UP000070133">
    <property type="component" value="Unassembled WGS sequence"/>
</dbReference>
<evidence type="ECO:0000313" key="3">
    <source>
        <dbReference type="Proteomes" id="UP000070133"/>
    </source>
</evidence>
<gene>
    <name evidence="2" type="ORF">AC578_6049</name>
</gene>
<dbReference type="AlphaFoldDB" id="A0A139HVB5"/>
<feature type="chain" id="PRO_5007806867" description="Methanethiol oxidase" evidence="1">
    <location>
        <begin position="17"/>
        <end position="432"/>
    </location>
</feature>
<comment type="caution">
    <text evidence="2">The sequence shown here is derived from an EMBL/GenBank/DDBJ whole genome shotgun (WGS) entry which is preliminary data.</text>
</comment>
<reference evidence="2 3" key="1">
    <citation type="submission" date="2015-07" db="EMBL/GenBank/DDBJ databases">
        <title>Comparative genomics of the Sigatoka disease complex on banana suggests a link between parallel evolutionary changes in Pseudocercospora fijiensis and Pseudocercospora eumusae and increased virulence on the banana host.</title>
        <authorList>
            <person name="Chang T.-C."/>
            <person name="Salvucci A."/>
            <person name="Crous P.W."/>
            <person name="Stergiopoulos I."/>
        </authorList>
    </citation>
    <scope>NUCLEOTIDE SEQUENCE [LARGE SCALE GENOMIC DNA]</scope>
    <source>
        <strain evidence="2 3">CBS 114824</strain>
    </source>
</reference>
<dbReference type="InterPro" id="IPR011048">
    <property type="entry name" value="Haem_d1_sf"/>
</dbReference>
<dbReference type="InterPro" id="IPR015943">
    <property type="entry name" value="WD40/YVTN_repeat-like_dom_sf"/>
</dbReference>
<dbReference type="SUPFAM" id="SSF51004">
    <property type="entry name" value="C-terminal (heme d1) domain of cytochrome cd1-nitrite reductase"/>
    <property type="match status" value="1"/>
</dbReference>
<dbReference type="Gene3D" id="2.130.10.10">
    <property type="entry name" value="YVTN repeat-like/Quinoprotein amine dehydrogenase"/>
    <property type="match status" value="1"/>
</dbReference>
<dbReference type="OrthoDB" id="10033702at2759"/>
<evidence type="ECO:0000313" key="2">
    <source>
        <dbReference type="EMBL" id="KXT06424.1"/>
    </source>
</evidence>